<dbReference type="Proteomes" id="UP000031004">
    <property type="component" value="Unassembled WGS sequence"/>
</dbReference>
<protein>
    <recommendedName>
        <fullName evidence="4">Integral membrane protein</fullName>
    </recommendedName>
</protein>
<comment type="caution">
    <text evidence="2">The sequence shown here is derived from an EMBL/GenBank/DDBJ whole genome shotgun (WGS) entry which is preliminary data.</text>
</comment>
<keyword evidence="1" id="KW-0812">Transmembrane</keyword>
<keyword evidence="1" id="KW-0472">Membrane</keyword>
<feature type="transmembrane region" description="Helical" evidence="1">
    <location>
        <begin position="116"/>
        <end position="139"/>
    </location>
</feature>
<organism evidence="2 3">
    <name type="scientific">Mycolicibacterium setense</name>
    <dbReference type="NCBI Taxonomy" id="431269"/>
    <lineage>
        <taxon>Bacteria</taxon>
        <taxon>Bacillati</taxon>
        <taxon>Actinomycetota</taxon>
        <taxon>Actinomycetes</taxon>
        <taxon>Mycobacteriales</taxon>
        <taxon>Mycobacteriaceae</taxon>
        <taxon>Mycolicibacterium</taxon>
    </lineage>
</organism>
<evidence type="ECO:0008006" key="4">
    <source>
        <dbReference type="Google" id="ProtNLM"/>
    </source>
</evidence>
<keyword evidence="3" id="KW-1185">Reference proteome</keyword>
<feature type="transmembrane region" description="Helical" evidence="1">
    <location>
        <begin position="218"/>
        <end position="242"/>
    </location>
</feature>
<name>A0ABR4YV21_9MYCO</name>
<reference evidence="2 3" key="1">
    <citation type="submission" date="2014-11" db="EMBL/GenBank/DDBJ databases">
        <title>Mycobacterium setense Manresensis Genome.</title>
        <authorList>
            <person name="Rech G."/>
            <person name="Sumoy L."/>
        </authorList>
    </citation>
    <scope>NUCLEOTIDE SEQUENCE [LARGE SCALE GENOMIC DNA]</scope>
    <source>
        <strain evidence="2 3">Manresensis</strain>
    </source>
</reference>
<sequence>MTNFAGQNFGYGPPPQYGYGSPPQYGYGAPTSYGYGPPVHGQEPERFSPAAQTIVSALLLLPTILIFFLESWLRHAEWLKSSSELMRNVWALGSNAVLWLYFLVVIAFWARRNRRVAAVTVVIAMTMLDTAVLAAYLWYPSLYRMTGGSPALMWVLDACPVLIAVGQVSAWGIARRRNKIWAVGLIATVVFATVDQLVRQSLIRDAVHNHESFDGAWWSQWWGAAATSMGIFVLSCLICWAADAMSSASRRTTTPQFGGPLGLPRV</sequence>
<dbReference type="RefSeq" id="WP_039318830.1">
    <property type="nucleotide sequence ID" value="NZ_JTLZ01000005.1"/>
</dbReference>
<feature type="transmembrane region" description="Helical" evidence="1">
    <location>
        <begin position="180"/>
        <end position="198"/>
    </location>
</feature>
<feature type="transmembrane region" description="Helical" evidence="1">
    <location>
        <begin position="89"/>
        <end position="109"/>
    </location>
</feature>
<gene>
    <name evidence="2" type="ORF">QQ44_09305</name>
</gene>
<keyword evidence="1" id="KW-1133">Transmembrane helix</keyword>
<feature type="transmembrane region" description="Helical" evidence="1">
    <location>
        <begin position="50"/>
        <end position="69"/>
    </location>
</feature>
<feature type="transmembrane region" description="Helical" evidence="1">
    <location>
        <begin position="151"/>
        <end position="173"/>
    </location>
</feature>
<evidence type="ECO:0000313" key="3">
    <source>
        <dbReference type="Proteomes" id="UP000031004"/>
    </source>
</evidence>
<dbReference type="EMBL" id="JTLZ01000005">
    <property type="protein sequence ID" value="KHO25989.1"/>
    <property type="molecule type" value="Genomic_DNA"/>
</dbReference>
<accession>A0ABR4YV21</accession>
<proteinExistence type="predicted"/>
<evidence type="ECO:0000313" key="2">
    <source>
        <dbReference type="EMBL" id="KHO25989.1"/>
    </source>
</evidence>
<evidence type="ECO:0000256" key="1">
    <source>
        <dbReference type="SAM" id="Phobius"/>
    </source>
</evidence>